<evidence type="ECO:0000256" key="1">
    <source>
        <dbReference type="ARBA" id="ARBA00001070"/>
    </source>
</evidence>
<proteinExistence type="inferred from homology"/>
<evidence type="ECO:0000256" key="5">
    <source>
        <dbReference type="ARBA" id="ARBA00022801"/>
    </source>
</evidence>
<dbReference type="SUPFAM" id="SSF53474">
    <property type="entry name" value="alpha/beta-Hydrolases"/>
    <property type="match status" value="1"/>
</dbReference>
<evidence type="ECO:0000256" key="6">
    <source>
        <dbReference type="ARBA" id="ARBA00022825"/>
    </source>
</evidence>
<dbReference type="Pfam" id="PF00326">
    <property type="entry name" value="Peptidase_S9"/>
    <property type="match status" value="1"/>
</dbReference>
<dbReference type="STRING" id="633440.SAMN05421869_102504"/>
<dbReference type="GO" id="GO:0005829">
    <property type="term" value="C:cytosol"/>
    <property type="evidence" value="ECO:0007669"/>
    <property type="project" value="TreeGrafter"/>
</dbReference>
<dbReference type="GO" id="GO:0006508">
    <property type="term" value="P:proteolysis"/>
    <property type="evidence" value="ECO:0007669"/>
    <property type="project" value="UniProtKB-KW"/>
</dbReference>
<protein>
    <recommendedName>
        <fullName evidence="3">prolyl oligopeptidase</fullName>
        <ecNumber evidence="3">3.4.21.26</ecNumber>
    </recommendedName>
</protein>
<organism evidence="9 10">
    <name type="scientific">Nonomuraea jiangxiensis</name>
    <dbReference type="NCBI Taxonomy" id="633440"/>
    <lineage>
        <taxon>Bacteria</taxon>
        <taxon>Bacillati</taxon>
        <taxon>Actinomycetota</taxon>
        <taxon>Actinomycetes</taxon>
        <taxon>Streptosporangiales</taxon>
        <taxon>Streptosporangiaceae</taxon>
        <taxon>Nonomuraea</taxon>
    </lineage>
</organism>
<evidence type="ECO:0000256" key="2">
    <source>
        <dbReference type="ARBA" id="ARBA00005228"/>
    </source>
</evidence>
<evidence type="ECO:0000256" key="4">
    <source>
        <dbReference type="ARBA" id="ARBA00022670"/>
    </source>
</evidence>
<name>A0A1G8D8V1_9ACTN</name>
<dbReference type="RefSeq" id="WP_090929774.1">
    <property type="nucleotide sequence ID" value="NZ_FNDJ01000002.1"/>
</dbReference>
<evidence type="ECO:0000259" key="8">
    <source>
        <dbReference type="Pfam" id="PF02897"/>
    </source>
</evidence>
<comment type="catalytic activity">
    <reaction evidence="1">
        <text>Hydrolysis of Pro-|-Xaa &gt;&gt; Ala-|-Xaa in oligopeptides.</text>
        <dbReference type="EC" id="3.4.21.26"/>
    </reaction>
</comment>
<gene>
    <name evidence="9" type="ORF">SAMN05421869_102504</name>
</gene>
<accession>A0A1G8D8V1</accession>
<feature type="domain" description="Peptidase S9 prolyl oligopeptidase catalytic" evidence="7">
    <location>
        <begin position="452"/>
        <end position="657"/>
    </location>
</feature>
<keyword evidence="4" id="KW-0645">Protease</keyword>
<evidence type="ECO:0000259" key="7">
    <source>
        <dbReference type="Pfam" id="PF00326"/>
    </source>
</evidence>
<evidence type="ECO:0000256" key="3">
    <source>
        <dbReference type="ARBA" id="ARBA00011897"/>
    </source>
</evidence>
<dbReference type="EMBL" id="FNDJ01000002">
    <property type="protein sequence ID" value="SDH54145.1"/>
    <property type="molecule type" value="Genomic_DNA"/>
</dbReference>
<sequence>MKFPYEYPPAERLPLTDRIYGYEIPDPYRWLEDPADPRTLSWLAAQDRLWQAAADRLPLRARFQARLAELGDTGLVTPPVWRGERRFHLRQHASQEHPVLYCDDRPVLDPMVLDPTGLTTLDDWQPDLEGRRLAYQISRRGDERASLYVCDVDTGAVIDGPVEGCRYSAVAWLPGGTAFYYVRFHDGVHLHRIGAPDVPVFTQGKVSYGVQISADGRWLTISAGTPSGNSLWLADLAGRDPARPELRPVQEGSHARTAGAVAGDGRLYLLTDRDAPRRRLCVADPARPTAWRELIPQDPQAVLGAFTLLDGDRLLVSRTRHAVGELAVHHARTGERLAGVPLPGSGSIASLTSRPDGGSEVWFAYTDAVTPAEIWRYDARTGATTLWSAAPGRARLPEVRSHHIEYASADGTRVRMVVVARPSQGHPRPAILSGYGGFGIPLMPGYAADSLAWVEAGGVLAIANLRGGGEEGESWHRDGMLDRKQNVFDDFVAAAERLVADGWTTPGQLGIWGESNGGLLVGAALTQRPDLFAAAVCSAGLLDMTRYHRSGLGATWTGEYGDPDDPEQLGWLLGYSPYHHVRKVADHPATLFTVSAADTRVDPLHARKMCAALQWAAGGDRPVLLRNEPDVGHGARSVSRSVGLAADVLAFLAAHTGLDART</sequence>
<dbReference type="EC" id="3.4.21.26" evidence="3"/>
<dbReference type="Proteomes" id="UP000199202">
    <property type="component" value="Unassembled WGS sequence"/>
</dbReference>
<reference evidence="9 10" key="1">
    <citation type="submission" date="2016-10" db="EMBL/GenBank/DDBJ databases">
        <authorList>
            <person name="de Groot N.N."/>
        </authorList>
    </citation>
    <scope>NUCLEOTIDE SEQUENCE [LARGE SCALE GENOMIC DNA]</scope>
    <source>
        <strain evidence="9 10">CGMCC 4.6533</strain>
    </source>
</reference>
<dbReference type="InterPro" id="IPR023302">
    <property type="entry name" value="Pept_S9A_N"/>
</dbReference>
<dbReference type="PANTHER" id="PTHR42881">
    <property type="entry name" value="PROLYL ENDOPEPTIDASE"/>
    <property type="match status" value="1"/>
</dbReference>
<dbReference type="OrthoDB" id="9801421at2"/>
<feature type="domain" description="Peptidase S9A N-terminal" evidence="8">
    <location>
        <begin position="15"/>
        <end position="388"/>
    </location>
</feature>
<dbReference type="InterPro" id="IPR002471">
    <property type="entry name" value="Pept_S9_AS"/>
</dbReference>
<keyword evidence="10" id="KW-1185">Reference proteome</keyword>
<dbReference type="GO" id="GO:0070012">
    <property type="term" value="F:oligopeptidase activity"/>
    <property type="evidence" value="ECO:0007669"/>
    <property type="project" value="TreeGrafter"/>
</dbReference>
<dbReference type="Gene3D" id="3.40.50.1820">
    <property type="entry name" value="alpha/beta hydrolase"/>
    <property type="match status" value="1"/>
</dbReference>
<dbReference type="InterPro" id="IPR002470">
    <property type="entry name" value="Peptidase_S9A"/>
</dbReference>
<dbReference type="PROSITE" id="PS00708">
    <property type="entry name" value="PRO_ENDOPEP_SER"/>
    <property type="match status" value="1"/>
</dbReference>
<dbReference type="PANTHER" id="PTHR42881:SF2">
    <property type="entry name" value="PROLYL ENDOPEPTIDASE"/>
    <property type="match status" value="1"/>
</dbReference>
<dbReference type="GO" id="GO:0004252">
    <property type="term" value="F:serine-type endopeptidase activity"/>
    <property type="evidence" value="ECO:0007669"/>
    <property type="project" value="UniProtKB-EC"/>
</dbReference>
<keyword evidence="5" id="KW-0378">Hydrolase</keyword>
<evidence type="ECO:0000313" key="9">
    <source>
        <dbReference type="EMBL" id="SDH54145.1"/>
    </source>
</evidence>
<dbReference type="PRINTS" id="PR00862">
    <property type="entry name" value="PROLIGOPTASE"/>
</dbReference>
<dbReference type="SUPFAM" id="SSF50993">
    <property type="entry name" value="Peptidase/esterase 'gauge' domain"/>
    <property type="match status" value="1"/>
</dbReference>
<dbReference type="Gene3D" id="2.130.10.120">
    <property type="entry name" value="Prolyl oligopeptidase, N-terminal domain"/>
    <property type="match status" value="1"/>
</dbReference>
<comment type="similarity">
    <text evidence="2">Belongs to the peptidase S9A family.</text>
</comment>
<evidence type="ECO:0000313" key="10">
    <source>
        <dbReference type="Proteomes" id="UP000199202"/>
    </source>
</evidence>
<dbReference type="InterPro" id="IPR051167">
    <property type="entry name" value="Prolyl_oligopep/macrocyclase"/>
</dbReference>
<dbReference type="InterPro" id="IPR001375">
    <property type="entry name" value="Peptidase_S9_cat"/>
</dbReference>
<dbReference type="InterPro" id="IPR029058">
    <property type="entry name" value="AB_hydrolase_fold"/>
</dbReference>
<keyword evidence="6" id="KW-0720">Serine protease</keyword>
<dbReference type="AlphaFoldDB" id="A0A1G8D8V1"/>
<dbReference type="Pfam" id="PF02897">
    <property type="entry name" value="Peptidase_S9_N"/>
    <property type="match status" value="1"/>
</dbReference>